<sequence>MKALNLAGQEIIKNSKETRFNNKLKVLSLLRMAIYSIQKDIELTKNIVEESYFFLLESLHCSFICVEGLEPLVLNEREDAENHNKLDLIREKFYKNIFCEIFGLETENYEGGNILSYSRGKIKRLLLETFNEICLIEPLGFNLE</sequence>
<evidence type="ECO:0000313" key="1">
    <source>
        <dbReference type="EMBL" id="KTD69834.1"/>
    </source>
</evidence>
<proteinExistence type="predicted"/>
<name>A0A0W0ZLF2_9GAMM</name>
<dbReference type="AlphaFoldDB" id="A0A0W0ZLF2"/>
<accession>A0A0W0ZLF2</accession>
<gene>
    <name evidence="1" type="ORF">Lsan_0112</name>
</gene>
<reference evidence="1 2" key="1">
    <citation type="submission" date="2015-11" db="EMBL/GenBank/DDBJ databases">
        <title>Genomic analysis of 38 Legionella species identifies large and diverse effector repertoires.</title>
        <authorList>
            <person name="Burstein D."/>
            <person name="Amaro F."/>
            <person name="Zusman T."/>
            <person name="Lifshitz Z."/>
            <person name="Cohen O."/>
            <person name="Gilbert J.A."/>
            <person name="Pupko T."/>
            <person name="Shuman H.A."/>
            <person name="Segal G."/>
        </authorList>
    </citation>
    <scope>NUCLEOTIDE SEQUENCE [LARGE SCALE GENOMIC DNA]</scope>
    <source>
        <strain evidence="1 2">SC-63-C7</strain>
    </source>
</reference>
<dbReference type="RefSeq" id="WP_058512603.1">
    <property type="nucleotide sequence ID" value="NZ_CAAAIH010000049.1"/>
</dbReference>
<comment type="caution">
    <text evidence="1">The sequence shown here is derived from an EMBL/GenBank/DDBJ whole genome shotgun (WGS) entry which is preliminary data.</text>
</comment>
<protein>
    <submittedName>
        <fullName evidence="1">Uncharacterized protein</fullName>
    </submittedName>
</protein>
<dbReference type="EMBL" id="LNYU01000004">
    <property type="protein sequence ID" value="KTD69834.1"/>
    <property type="molecule type" value="Genomic_DNA"/>
</dbReference>
<dbReference type="Proteomes" id="UP000054703">
    <property type="component" value="Unassembled WGS sequence"/>
</dbReference>
<dbReference type="OrthoDB" id="9891987at2"/>
<dbReference type="STRING" id="45074.Lsan_0112"/>
<keyword evidence="2" id="KW-1185">Reference proteome</keyword>
<evidence type="ECO:0000313" key="2">
    <source>
        <dbReference type="Proteomes" id="UP000054703"/>
    </source>
</evidence>
<dbReference type="PATRIC" id="fig|45074.5.peg.120"/>
<organism evidence="1 2">
    <name type="scientific">Legionella santicrucis</name>
    <dbReference type="NCBI Taxonomy" id="45074"/>
    <lineage>
        <taxon>Bacteria</taxon>
        <taxon>Pseudomonadati</taxon>
        <taxon>Pseudomonadota</taxon>
        <taxon>Gammaproteobacteria</taxon>
        <taxon>Legionellales</taxon>
        <taxon>Legionellaceae</taxon>
        <taxon>Legionella</taxon>
    </lineage>
</organism>